<evidence type="ECO:0000256" key="14">
    <source>
        <dbReference type="ARBA" id="ARBA00032370"/>
    </source>
</evidence>
<evidence type="ECO:0000313" key="23">
    <source>
        <dbReference type="Proteomes" id="UP000178107"/>
    </source>
</evidence>
<feature type="transmembrane region" description="Helical" evidence="21">
    <location>
        <begin position="116"/>
        <end position="133"/>
    </location>
</feature>
<comment type="similarity">
    <text evidence="16">Belongs to the SEDS family. FtsW subfamily.</text>
</comment>
<comment type="caution">
    <text evidence="22">The sequence shown here is derived from an EMBL/GenBank/DDBJ whole genome shotgun (WGS) entry which is preliminary data.</text>
</comment>
<evidence type="ECO:0000256" key="9">
    <source>
        <dbReference type="ARBA" id="ARBA00022984"/>
    </source>
</evidence>
<keyword evidence="13" id="KW-0961">Cell wall biogenesis/degradation</keyword>
<protein>
    <recommendedName>
        <fullName evidence="17">Probable peptidoglycan glycosyltransferase FtsW</fullName>
        <ecNumber evidence="19">2.4.99.28</ecNumber>
    </recommendedName>
    <alternativeName>
        <fullName evidence="18">Cell division protein FtsW</fullName>
    </alternativeName>
    <alternativeName>
        <fullName evidence="15">Cell wall polymerase</fullName>
    </alternativeName>
    <alternativeName>
        <fullName evidence="14">Peptidoglycan polymerase</fullName>
    </alternativeName>
</protein>
<evidence type="ECO:0000256" key="7">
    <source>
        <dbReference type="ARBA" id="ARBA00022692"/>
    </source>
</evidence>
<dbReference type="GO" id="GO:0008360">
    <property type="term" value="P:regulation of cell shape"/>
    <property type="evidence" value="ECO:0007669"/>
    <property type="project" value="UniProtKB-KW"/>
</dbReference>
<accession>A0A1G2SZ34</accession>
<feature type="transmembrane region" description="Helical" evidence="21">
    <location>
        <begin position="74"/>
        <end position="96"/>
    </location>
</feature>
<dbReference type="AlphaFoldDB" id="A0A1G2SZ34"/>
<dbReference type="Proteomes" id="UP000178107">
    <property type="component" value="Unassembled WGS sequence"/>
</dbReference>
<keyword evidence="7 21" id="KW-0812">Transmembrane</keyword>
<dbReference type="GO" id="GO:0071555">
    <property type="term" value="P:cell wall organization"/>
    <property type="evidence" value="ECO:0007669"/>
    <property type="project" value="UniProtKB-KW"/>
</dbReference>
<keyword evidence="8" id="KW-0133">Cell shape</keyword>
<feature type="transmembrane region" description="Helical" evidence="21">
    <location>
        <begin position="339"/>
        <end position="360"/>
    </location>
</feature>
<evidence type="ECO:0000256" key="11">
    <source>
        <dbReference type="ARBA" id="ARBA00023136"/>
    </source>
</evidence>
<evidence type="ECO:0000256" key="2">
    <source>
        <dbReference type="ARBA" id="ARBA00004752"/>
    </source>
</evidence>
<comment type="subcellular location">
    <subcellularLocation>
        <location evidence="1">Cell membrane</location>
        <topology evidence="1">Multi-pass membrane protein</topology>
    </subcellularLocation>
</comment>
<dbReference type="InterPro" id="IPR013437">
    <property type="entry name" value="FtsW"/>
</dbReference>
<keyword evidence="3" id="KW-1003">Cell membrane</keyword>
<comment type="pathway">
    <text evidence="2">Cell wall biogenesis; peptidoglycan biosynthesis.</text>
</comment>
<dbReference type="PANTHER" id="PTHR30474:SF2">
    <property type="entry name" value="PEPTIDOGLYCAN GLYCOSYLTRANSFERASE FTSW-RELATED"/>
    <property type="match status" value="1"/>
</dbReference>
<name>A0A1G2SZ34_9BACT</name>
<feature type="transmembrane region" description="Helical" evidence="21">
    <location>
        <begin position="12"/>
        <end position="35"/>
    </location>
</feature>
<feature type="transmembrane region" description="Helical" evidence="21">
    <location>
        <begin position="41"/>
        <end position="62"/>
    </location>
</feature>
<evidence type="ECO:0000256" key="1">
    <source>
        <dbReference type="ARBA" id="ARBA00004651"/>
    </source>
</evidence>
<evidence type="ECO:0000256" key="12">
    <source>
        <dbReference type="ARBA" id="ARBA00023306"/>
    </source>
</evidence>
<feature type="transmembrane region" description="Helical" evidence="21">
    <location>
        <begin position="273"/>
        <end position="293"/>
    </location>
</feature>
<evidence type="ECO:0000256" key="5">
    <source>
        <dbReference type="ARBA" id="ARBA00022676"/>
    </source>
</evidence>
<keyword evidence="6" id="KW-0808">Transferase</keyword>
<dbReference type="EMBL" id="MHVH01000005">
    <property type="protein sequence ID" value="OHA90263.1"/>
    <property type="molecule type" value="Genomic_DNA"/>
</dbReference>
<evidence type="ECO:0000313" key="22">
    <source>
        <dbReference type="EMBL" id="OHA90263.1"/>
    </source>
</evidence>
<comment type="catalytic activity">
    <reaction evidence="20">
        <text>[GlcNAc-(1-&gt;4)-Mur2Ac(oyl-L-Ala-gamma-D-Glu-L-Lys-D-Ala-D-Ala)](n)-di-trans,octa-cis-undecaprenyl diphosphate + beta-D-GlcNAc-(1-&gt;4)-Mur2Ac(oyl-L-Ala-gamma-D-Glu-L-Lys-D-Ala-D-Ala)-di-trans,octa-cis-undecaprenyl diphosphate = [GlcNAc-(1-&gt;4)-Mur2Ac(oyl-L-Ala-gamma-D-Glu-L-Lys-D-Ala-D-Ala)](n+1)-di-trans,octa-cis-undecaprenyl diphosphate + di-trans,octa-cis-undecaprenyl diphosphate + H(+)</text>
        <dbReference type="Rhea" id="RHEA:23708"/>
        <dbReference type="Rhea" id="RHEA-COMP:9602"/>
        <dbReference type="Rhea" id="RHEA-COMP:9603"/>
        <dbReference type="ChEBI" id="CHEBI:15378"/>
        <dbReference type="ChEBI" id="CHEBI:58405"/>
        <dbReference type="ChEBI" id="CHEBI:60033"/>
        <dbReference type="ChEBI" id="CHEBI:78435"/>
        <dbReference type="EC" id="2.4.99.28"/>
    </reaction>
</comment>
<keyword evidence="10 21" id="KW-1133">Transmembrane helix</keyword>
<evidence type="ECO:0000256" key="13">
    <source>
        <dbReference type="ARBA" id="ARBA00023316"/>
    </source>
</evidence>
<evidence type="ECO:0000256" key="21">
    <source>
        <dbReference type="SAM" id="Phobius"/>
    </source>
</evidence>
<dbReference type="GO" id="GO:0032153">
    <property type="term" value="C:cell division site"/>
    <property type="evidence" value="ECO:0007669"/>
    <property type="project" value="TreeGrafter"/>
</dbReference>
<dbReference type="EC" id="2.4.99.28" evidence="19"/>
<feature type="transmembrane region" description="Helical" evidence="21">
    <location>
        <begin position="189"/>
        <end position="209"/>
    </location>
</feature>
<feature type="transmembrane region" description="Helical" evidence="21">
    <location>
        <begin position="140"/>
        <end position="160"/>
    </location>
</feature>
<feature type="transmembrane region" description="Helical" evidence="21">
    <location>
        <begin position="305"/>
        <end position="327"/>
    </location>
</feature>
<evidence type="ECO:0000256" key="20">
    <source>
        <dbReference type="ARBA" id="ARBA00049902"/>
    </source>
</evidence>
<organism evidence="22 23">
    <name type="scientific">Candidatus Zambryskibacteria bacterium RIFCSPHIGHO2_01_FULL_46_25</name>
    <dbReference type="NCBI Taxonomy" id="1802738"/>
    <lineage>
        <taxon>Bacteria</taxon>
        <taxon>Candidatus Zambryskiibacteriota</taxon>
    </lineage>
</organism>
<keyword evidence="11 21" id="KW-0472">Membrane</keyword>
<evidence type="ECO:0000256" key="8">
    <source>
        <dbReference type="ARBA" id="ARBA00022960"/>
    </source>
</evidence>
<dbReference type="GO" id="GO:0008955">
    <property type="term" value="F:peptidoglycan glycosyltransferase activity"/>
    <property type="evidence" value="ECO:0007669"/>
    <property type="project" value="UniProtKB-EC"/>
</dbReference>
<gene>
    <name evidence="22" type="ORF">A2838_01505</name>
</gene>
<evidence type="ECO:0000256" key="15">
    <source>
        <dbReference type="ARBA" id="ARBA00033270"/>
    </source>
</evidence>
<dbReference type="GO" id="GO:0005886">
    <property type="term" value="C:plasma membrane"/>
    <property type="evidence" value="ECO:0007669"/>
    <property type="project" value="UniProtKB-SubCell"/>
</dbReference>
<keyword evidence="12" id="KW-0131">Cell cycle</keyword>
<evidence type="ECO:0000256" key="3">
    <source>
        <dbReference type="ARBA" id="ARBA00022475"/>
    </source>
</evidence>
<reference evidence="22 23" key="1">
    <citation type="journal article" date="2016" name="Nat. Commun.">
        <title>Thousands of microbial genomes shed light on interconnected biogeochemical processes in an aquifer system.</title>
        <authorList>
            <person name="Anantharaman K."/>
            <person name="Brown C.T."/>
            <person name="Hug L.A."/>
            <person name="Sharon I."/>
            <person name="Castelle C.J."/>
            <person name="Probst A.J."/>
            <person name="Thomas B.C."/>
            <person name="Singh A."/>
            <person name="Wilkins M.J."/>
            <person name="Karaoz U."/>
            <person name="Brodie E.L."/>
            <person name="Williams K.H."/>
            <person name="Hubbard S.S."/>
            <person name="Banfield J.F."/>
        </authorList>
    </citation>
    <scope>NUCLEOTIDE SEQUENCE [LARGE SCALE GENOMIC DNA]</scope>
</reference>
<dbReference type="PANTHER" id="PTHR30474">
    <property type="entry name" value="CELL CYCLE PROTEIN"/>
    <property type="match status" value="1"/>
</dbReference>
<keyword evidence="9" id="KW-0573">Peptidoglycan synthesis</keyword>
<proteinExistence type="inferred from homology"/>
<evidence type="ECO:0000256" key="19">
    <source>
        <dbReference type="ARBA" id="ARBA00044770"/>
    </source>
</evidence>
<feature type="transmembrane region" description="Helical" evidence="21">
    <location>
        <begin position="166"/>
        <end position="182"/>
    </location>
</feature>
<evidence type="ECO:0000256" key="10">
    <source>
        <dbReference type="ARBA" id="ARBA00022989"/>
    </source>
</evidence>
<evidence type="ECO:0000256" key="6">
    <source>
        <dbReference type="ARBA" id="ARBA00022679"/>
    </source>
</evidence>
<dbReference type="GO" id="GO:0051301">
    <property type="term" value="P:cell division"/>
    <property type="evidence" value="ECO:0007669"/>
    <property type="project" value="UniProtKB-KW"/>
</dbReference>
<sequence>MRSRIKVDKPFLVITIILIVAGFFIFSSASLGLLAKESSNYSSVAFSQTVLGLFLGTIAMILAARLDYKIWKKWAFYLLILAVILNIIVLIPDIGFEHGGARRWLRVGELSLQPAEVLKFAFIIYFAAWAAGVKEKISTFSMGLLPLMTLLGLCGILLLLQPDTDNYMVIVATGMGMFIAAGGRWRHVLILGLIGLIGLIGLAVARPYVMQRITTFLNPTLDSLGSGYQIQQSLIAIGSGGLFGTGFGQSIQKFTYLPEPVGDSIFAVAGEEFGFVGSVLLIAIFTLFAVRGLKIAGNMEDRFGRLVVAGIVIMIISQAFVNIGAMLGVIPLSGITLPFVSHGGTSLFLSLFEIGVILSVSKSQKS</sequence>
<dbReference type="GO" id="GO:0009252">
    <property type="term" value="P:peptidoglycan biosynthetic process"/>
    <property type="evidence" value="ECO:0007669"/>
    <property type="project" value="UniProtKB-KW"/>
</dbReference>
<evidence type="ECO:0000256" key="18">
    <source>
        <dbReference type="ARBA" id="ARBA00041418"/>
    </source>
</evidence>
<dbReference type="Pfam" id="PF01098">
    <property type="entry name" value="FTSW_RODA_SPOVE"/>
    <property type="match status" value="1"/>
</dbReference>
<evidence type="ECO:0000256" key="16">
    <source>
        <dbReference type="ARBA" id="ARBA00038053"/>
    </source>
</evidence>
<keyword evidence="4 22" id="KW-0132">Cell division</keyword>
<dbReference type="NCBIfam" id="TIGR02614">
    <property type="entry name" value="ftsW"/>
    <property type="match status" value="1"/>
</dbReference>
<evidence type="ECO:0000256" key="17">
    <source>
        <dbReference type="ARBA" id="ARBA00041185"/>
    </source>
</evidence>
<dbReference type="InterPro" id="IPR001182">
    <property type="entry name" value="FtsW/RodA"/>
</dbReference>
<evidence type="ECO:0000256" key="4">
    <source>
        <dbReference type="ARBA" id="ARBA00022618"/>
    </source>
</evidence>
<dbReference type="GO" id="GO:0015648">
    <property type="term" value="F:lipid-linked peptidoglycan transporter activity"/>
    <property type="evidence" value="ECO:0007669"/>
    <property type="project" value="TreeGrafter"/>
</dbReference>
<keyword evidence="5" id="KW-0328">Glycosyltransferase</keyword>